<evidence type="ECO:0000313" key="1">
    <source>
        <dbReference type="EMBL" id="CAG8562984.1"/>
    </source>
</evidence>
<name>A0ACA9M4A8_9GLOM</name>
<keyword evidence="2" id="KW-1185">Reference proteome</keyword>
<reference evidence="1" key="1">
    <citation type="submission" date="2021-06" db="EMBL/GenBank/DDBJ databases">
        <authorList>
            <person name="Kallberg Y."/>
            <person name="Tangrot J."/>
            <person name="Rosling A."/>
        </authorList>
    </citation>
    <scope>NUCLEOTIDE SEQUENCE</scope>
    <source>
        <strain evidence="1">28 12/20/2015</strain>
    </source>
</reference>
<protein>
    <submittedName>
        <fullName evidence="1">6198_t:CDS:1</fullName>
    </submittedName>
</protein>
<accession>A0ACA9M4A8</accession>
<sequence>KQLTAIKQQQWMIKVYVKAPGQCIKKVIDWAWKSTRDNKTLSAYLKVGNMICQRCYNGIIVCPSAMMEKHANETNNVQYSAEALLKSGEMSFSKAIETITKILYKQKITQKLLAFQKFEEFRAYMEAENI</sequence>
<dbReference type="Proteomes" id="UP000789366">
    <property type="component" value="Unassembled WGS sequence"/>
</dbReference>
<organism evidence="1 2">
    <name type="scientific">Cetraspora pellucida</name>
    <dbReference type="NCBI Taxonomy" id="1433469"/>
    <lineage>
        <taxon>Eukaryota</taxon>
        <taxon>Fungi</taxon>
        <taxon>Fungi incertae sedis</taxon>
        <taxon>Mucoromycota</taxon>
        <taxon>Glomeromycotina</taxon>
        <taxon>Glomeromycetes</taxon>
        <taxon>Diversisporales</taxon>
        <taxon>Gigasporaceae</taxon>
        <taxon>Cetraspora</taxon>
    </lineage>
</organism>
<evidence type="ECO:0000313" key="2">
    <source>
        <dbReference type="Proteomes" id="UP000789366"/>
    </source>
</evidence>
<proteinExistence type="predicted"/>
<comment type="caution">
    <text evidence="1">The sequence shown here is derived from an EMBL/GenBank/DDBJ whole genome shotgun (WGS) entry which is preliminary data.</text>
</comment>
<dbReference type="EMBL" id="CAJVPW010005977">
    <property type="protein sequence ID" value="CAG8562984.1"/>
    <property type="molecule type" value="Genomic_DNA"/>
</dbReference>
<feature type="non-terminal residue" evidence="1">
    <location>
        <position position="1"/>
    </location>
</feature>
<gene>
    <name evidence="1" type="ORF">SPELUC_LOCUS5681</name>
</gene>